<evidence type="ECO:0000256" key="2">
    <source>
        <dbReference type="SAM" id="Phobius"/>
    </source>
</evidence>
<dbReference type="RefSeq" id="WP_379596597.1">
    <property type="nucleotide sequence ID" value="NZ_JBHUDE010000031.1"/>
</dbReference>
<keyword evidence="2" id="KW-0812">Transmembrane</keyword>
<evidence type="ECO:0000256" key="1">
    <source>
        <dbReference type="SAM" id="MobiDB-lite"/>
    </source>
</evidence>
<name>A0ABW4HPW7_9BACI</name>
<feature type="transmembrane region" description="Helical" evidence="2">
    <location>
        <begin position="21"/>
        <end position="39"/>
    </location>
</feature>
<keyword evidence="2" id="KW-0472">Membrane</keyword>
<feature type="compositionally biased region" description="Acidic residues" evidence="1">
    <location>
        <begin position="43"/>
        <end position="87"/>
    </location>
</feature>
<proteinExistence type="predicted"/>
<reference evidence="4" key="1">
    <citation type="journal article" date="2019" name="Int. J. Syst. Evol. Microbiol.">
        <title>The Global Catalogue of Microorganisms (GCM) 10K type strain sequencing project: providing services to taxonomists for standard genome sequencing and annotation.</title>
        <authorList>
            <consortium name="The Broad Institute Genomics Platform"/>
            <consortium name="The Broad Institute Genome Sequencing Center for Infectious Disease"/>
            <person name="Wu L."/>
            <person name="Ma J."/>
        </authorList>
    </citation>
    <scope>NUCLEOTIDE SEQUENCE [LARGE SCALE GENOMIC DNA]</scope>
    <source>
        <strain evidence="4">CGMCC 1.12376</strain>
    </source>
</reference>
<gene>
    <name evidence="3" type="ORF">ACFSBH_06235</name>
</gene>
<protein>
    <recommendedName>
        <fullName evidence="5">Lipoprotein</fullName>
    </recommendedName>
</protein>
<organism evidence="3 4">
    <name type="scientific">Oceanobacillus luteolus</name>
    <dbReference type="NCBI Taxonomy" id="1274358"/>
    <lineage>
        <taxon>Bacteria</taxon>
        <taxon>Bacillati</taxon>
        <taxon>Bacillota</taxon>
        <taxon>Bacilli</taxon>
        <taxon>Bacillales</taxon>
        <taxon>Bacillaceae</taxon>
        <taxon>Oceanobacillus</taxon>
    </lineage>
</organism>
<evidence type="ECO:0000313" key="4">
    <source>
        <dbReference type="Proteomes" id="UP001597221"/>
    </source>
</evidence>
<dbReference type="Proteomes" id="UP001597221">
    <property type="component" value="Unassembled WGS sequence"/>
</dbReference>
<comment type="caution">
    <text evidence="3">The sequence shown here is derived from an EMBL/GenBank/DDBJ whole genome shotgun (WGS) entry which is preliminary data.</text>
</comment>
<dbReference type="EMBL" id="JBHUDE010000031">
    <property type="protein sequence ID" value="MFD1607245.1"/>
    <property type="molecule type" value="Genomic_DNA"/>
</dbReference>
<accession>A0ABW4HPW7</accession>
<keyword evidence="4" id="KW-1185">Reference proteome</keyword>
<feature type="region of interest" description="Disordered" evidence="1">
    <location>
        <begin position="41"/>
        <end position="101"/>
    </location>
</feature>
<sequence>MEEEDNINSKKPIERTIKMNLKWLRLLTAVFLSTIMLLGCNNAEEDNDPPSPDTEEPIEDPEDANDPDNIDDKDDEADLVPDAEEPIEDPKDINDPDNIDE</sequence>
<keyword evidence="2" id="KW-1133">Transmembrane helix</keyword>
<evidence type="ECO:0000313" key="3">
    <source>
        <dbReference type="EMBL" id="MFD1607245.1"/>
    </source>
</evidence>
<evidence type="ECO:0008006" key="5">
    <source>
        <dbReference type="Google" id="ProtNLM"/>
    </source>
</evidence>